<keyword evidence="1" id="KW-0813">Transport</keyword>
<evidence type="ECO:0000259" key="3">
    <source>
        <dbReference type="Pfam" id="PF04811"/>
    </source>
</evidence>
<dbReference type="Pfam" id="PF04811">
    <property type="entry name" value="Sec23_trunk"/>
    <property type="match status" value="1"/>
</dbReference>
<keyword evidence="1 2" id="KW-0472">Membrane</keyword>
<dbReference type="InterPro" id="IPR037364">
    <property type="entry name" value="Sec23"/>
</dbReference>
<dbReference type="SUPFAM" id="SSF81995">
    <property type="entry name" value="beta-sandwich domain of Sec23/24"/>
    <property type="match status" value="1"/>
</dbReference>
<dbReference type="SUPFAM" id="SSF53300">
    <property type="entry name" value="vWA-like"/>
    <property type="match status" value="1"/>
</dbReference>
<organism evidence="6 7">
    <name type="scientific">Reticulomyxa filosa</name>
    <dbReference type="NCBI Taxonomy" id="46433"/>
    <lineage>
        <taxon>Eukaryota</taxon>
        <taxon>Sar</taxon>
        <taxon>Rhizaria</taxon>
        <taxon>Retaria</taxon>
        <taxon>Foraminifera</taxon>
        <taxon>Monothalamids</taxon>
        <taxon>Reticulomyxidae</taxon>
        <taxon>Reticulomyxa</taxon>
    </lineage>
</organism>
<keyword evidence="7" id="KW-1185">Reference proteome</keyword>
<keyword evidence="1" id="KW-0963">Cytoplasm</keyword>
<keyword evidence="1" id="KW-0256">Endoplasmic reticulum</keyword>
<dbReference type="Proteomes" id="UP000023152">
    <property type="component" value="Unassembled WGS sequence"/>
</dbReference>
<keyword evidence="1" id="KW-0653">Protein transport</keyword>
<dbReference type="InterPro" id="IPR012990">
    <property type="entry name" value="Beta-sandwich_Sec23_24"/>
</dbReference>
<name>X6NTL9_RETFI</name>
<dbReference type="AlphaFoldDB" id="X6NTL9"/>
<comment type="subcellular location">
    <subcellularLocation>
        <location evidence="1">Cytoplasmic vesicle</location>
        <location evidence="1">COPII-coated vesicle membrane</location>
        <topology evidence="1">Peripheral membrane protein</topology>
        <orientation evidence="1">Cytoplasmic side</orientation>
    </subcellularLocation>
    <subcellularLocation>
        <location evidence="1">Endoplasmic reticulum membrane</location>
        <topology evidence="1">Peripheral membrane protein</topology>
        <orientation evidence="1">Cytoplasmic side</orientation>
    </subcellularLocation>
</comment>
<evidence type="ECO:0000256" key="2">
    <source>
        <dbReference type="SAM" id="Phobius"/>
    </source>
</evidence>
<dbReference type="Gene3D" id="3.40.20.10">
    <property type="entry name" value="Severin"/>
    <property type="match status" value="1"/>
</dbReference>
<keyword evidence="2" id="KW-1133">Transmembrane helix</keyword>
<comment type="caution">
    <text evidence="6">The sequence shown here is derived from an EMBL/GenBank/DDBJ whole genome shotgun (WGS) entry which is preliminary data.</text>
</comment>
<dbReference type="Gene3D" id="2.60.40.1670">
    <property type="entry name" value="beta-sandwich domain of Sec23/24"/>
    <property type="match status" value="1"/>
</dbReference>
<feature type="domain" description="Sec23/Sec24 helical" evidence="4">
    <location>
        <begin position="330"/>
        <end position="428"/>
    </location>
</feature>
<evidence type="ECO:0000256" key="1">
    <source>
        <dbReference type="RuleBase" id="RU365030"/>
    </source>
</evidence>
<dbReference type="InterPro" id="IPR036465">
    <property type="entry name" value="vWFA_dom_sf"/>
</dbReference>
<evidence type="ECO:0000259" key="4">
    <source>
        <dbReference type="Pfam" id="PF04815"/>
    </source>
</evidence>
<dbReference type="GO" id="GO:0090110">
    <property type="term" value="P:COPII-coated vesicle cargo loading"/>
    <property type="evidence" value="ECO:0007669"/>
    <property type="project" value="TreeGrafter"/>
</dbReference>
<protein>
    <recommendedName>
        <fullName evidence="1">Protein transport protein SEC23</fullName>
    </recommendedName>
</protein>
<evidence type="ECO:0000313" key="7">
    <source>
        <dbReference type="Proteomes" id="UP000023152"/>
    </source>
</evidence>
<dbReference type="InterPro" id="IPR006896">
    <property type="entry name" value="Sec23/24_trunk_dom"/>
</dbReference>
<sequence length="474" mass="54376">MTIERFKQLLEINPQDEQSILKYFQPLETIEQKFSEVLEDISIDKWRPLDRDHRPDRSTGVAVLIGVIRSIIKQQQQHIFYLYSCIYIHTYMYINVMIYLCIKGPGKVVELKYANHIRQYRDLEKGSAPLFDNAVKYYTDLGNHAVSNKHVIDLFACCLDQTGVAEQRTLVDHTGGVLVLSDTFRTSVFQESFSSLFMCNATEELSMCFDAEIKVRTSRQIKVNACLGPVTRITEKVKSNSVSNNTNEIGIGGTSKWSIGGIFPSTTFCFVFDIASNMTADDTTDAAYIQFQTTYKTSYGTNVTRVTTIGVALANINKTDGFNKVCENMDNDAVTVVMARWAIHKADTEFMCPLMNWLDREIIKFCRKVSTSQKNNVESFRMPNSLVKFPEAMYYLRRSQFIHPNDYSLDESAFFKCSLMRENIVNTMAMVQPLLYCYTLEDETMTPVNVELEYSSRHSDVILLLDSFFHLVIW</sequence>
<dbReference type="GO" id="GO:0006886">
    <property type="term" value="P:intracellular protein transport"/>
    <property type="evidence" value="ECO:0007669"/>
    <property type="project" value="InterPro"/>
</dbReference>
<dbReference type="OMA" id="MQGIIGP"/>
<dbReference type="PANTHER" id="PTHR11141:SF0">
    <property type="entry name" value="PROTEIN TRANSPORT PROTEIN SEC23"/>
    <property type="match status" value="1"/>
</dbReference>
<dbReference type="GO" id="GO:0070971">
    <property type="term" value="C:endoplasmic reticulum exit site"/>
    <property type="evidence" value="ECO:0007669"/>
    <property type="project" value="TreeGrafter"/>
</dbReference>
<comment type="function">
    <text evidence="1">Component of the coat protein complex II (COPII) which promotes the formation of transport vesicles from the endoplasmic reticulum (ER). The coat has two main functions, the physical deformation of the endoplasmic reticulum membrane into vesicles and the selection of cargo molecules.</text>
</comment>
<reference evidence="6 7" key="1">
    <citation type="journal article" date="2013" name="Curr. Biol.">
        <title>The Genome of the Foraminiferan Reticulomyxa filosa.</title>
        <authorList>
            <person name="Glockner G."/>
            <person name="Hulsmann N."/>
            <person name="Schleicher M."/>
            <person name="Noegel A.A."/>
            <person name="Eichinger L."/>
            <person name="Gallinger C."/>
            <person name="Pawlowski J."/>
            <person name="Sierra R."/>
            <person name="Euteneuer U."/>
            <person name="Pillet L."/>
            <person name="Moustafa A."/>
            <person name="Platzer M."/>
            <person name="Groth M."/>
            <person name="Szafranski K."/>
            <person name="Schliwa M."/>
        </authorList>
    </citation>
    <scope>NUCLEOTIDE SEQUENCE [LARGE SCALE GENOMIC DNA]</scope>
</reference>
<dbReference type="GO" id="GO:0046872">
    <property type="term" value="F:metal ion binding"/>
    <property type="evidence" value="ECO:0007669"/>
    <property type="project" value="UniProtKB-KW"/>
</dbReference>
<dbReference type="EMBL" id="ASPP01006249">
    <property type="protein sequence ID" value="ETO29109.1"/>
    <property type="molecule type" value="Genomic_DNA"/>
</dbReference>
<keyword evidence="1" id="KW-0968">Cytoplasmic vesicle</keyword>
<feature type="transmembrane region" description="Helical" evidence="2">
    <location>
        <begin position="79"/>
        <end position="100"/>
    </location>
</feature>
<keyword evidence="1" id="KW-0931">ER-Golgi transport</keyword>
<dbReference type="Pfam" id="PF04815">
    <property type="entry name" value="Sec23_helical"/>
    <property type="match status" value="1"/>
</dbReference>
<feature type="domain" description="Sec23/Sec24 trunk" evidence="3">
    <location>
        <begin position="24"/>
        <end position="195"/>
    </location>
</feature>
<keyword evidence="1" id="KW-0862">Zinc</keyword>
<dbReference type="Gene3D" id="1.20.120.730">
    <property type="entry name" value="Sec23/Sec24 helical domain"/>
    <property type="match status" value="1"/>
</dbReference>
<evidence type="ECO:0000313" key="6">
    <source>
        <dbReference type="EMBL" id="ETO29109.1"/>
    </source>
</evidence>
<comment type="similarity">
    <text evidence="1">Belongs to the SEC23/SEC24 family. SEC23 subfamily.</text>
</comment>
<keyword evidence="2" id="KW-0812">Transmembrane</keyword>
<dbReference type="SUPFAM" id="SSF81811">
    <property type="entry name" value="Helical domain of Sec23/24"/>
    <property type="match status" value="1"/>
</dbReference>
<proteinExistence type="inferred from homology"/>
<dbReference type="GO" id="GO:0005096">
    <property type="term" value="F:GTPase activator activity"/>
    <property type="evidence" value="ECO:0007669"/>
    <property type="project" value="TreeGrafter"/>
</dbReference>
<gene>
    <name evidence="6" type="ORF">RFI_08015</name>
</gene>
<dbReference type="InterPro" id="IPR029006">
    <property type="entry name" value="ADF-H/Gelsolin-like_dom_sf"/>
</dbReference>
<dbReference type="OrthoDB" id="10256289at2759"/>
<dbReference type="GO" id="GO:0005789">
    <property type="term" value="C:endoplasmic reticulum membrane"/>
    <property type="evidence" value="ECO:0007669"/>
    <property type="project" value="UniProtKB-SubCell"/>
</dbReference>
<keyword evidence="1" id="KW-0479">Metal-binding</keyword>
<dbReference type="GO" id="GO:0030127">
    <property type="term" value="C:COPII vesicle coat"/>
    <property type="evidence" value="ECO:0007669"/>
    <property type="project" value="InterPro"/>
</dbReference>
<dbReference type="InterPro" id="IPR006900">
    <property type="entry name" value="Sec23/24_helical_dom"/>
</dbReference>
<dbReference type="Pfam" id="PF08033">
    <property type="entry name" value="Sec23_BS"/>
    <property type="match status" value="1"/>
</dbReference>
<feature type="domain" description="Sec23/Sec24 beta-sandwich" evidence="5">
    <location>
        <begin position="209"/>
        <end position="312"/>
    </location>
</feature>
<evidence type="ECO:0000259" key="5">
    <source>
        <dbReference type="Pfam" id="PF08033"/>
    </source>
</evidence>
<dbReference type="Gene3D" id="3.40.50.410">
    <property type="entry name" value="von Willebrand factor, type A domain"/>
    <property type="match status" value="1"/>
</dbReference>
<accession>X6NTL9</accession>
<dbReference type="PANTHER" id="PTHR11141">
    <property type="entry name" value="PROTEIN TRANSPORT PROTEIN SEC23"/>
    <property type="match status" value="1"/>
</dbReference>
<dbReference type="InterPro" id="IPR036175">
    <property type="entry name" value="Sec23/24_helical_dom_sf"/>
</dbReference>